<dbReference type="PROSITE" id="PS50215">
    <property type="entry name" value="ADAM_MEPRO"/>
    <property type="match status" value="1"/>
</dbReference>
<dbReference type="GO" id="GO:0004222">
    <property type="term" value="F:metalloendopeptidase activity"/>
    <property type="evidence" value="ECO:0007669"/>
    <property type="project" value="InterPro"/>
</dbReference>
<feature type="domain" description="Peptidase M12B" evidence="3">
    <location>
        <begin position="216"/>
        <end position="409"/>
    </location>
</feature>
<dbReference type="Pfam" id="PF13583">
    <property type="entry name" value="Reprolysin_4"/>
    <property type="match status" value="1"/>
</dbReference>
<evidence type="ECO:0000313" key="5">
    <source>
        <dbReference type="Proteomes" id="UP000198697"/>
    </source>
</evidence>
<dbReference type="InterPro" id="IPR001590">
    <property type="entry name" value="Peptidase_M12B"/>
</dbReference>
<keyword evidence="5" id="KW-1185">Reference proteome</keyword>
<dbReference type="EMBL" id="FOHS01000003">
    <property type="protein sequence ID" value="SET70954.1"/>
    <property type="molecule type" value="Genomic_DNA"/>
</dbReference>
<dbReference type="SUPFAM" id="SSF55486">
    <property type="entry name" value="Metalloproteases ('zincins'), catalytic domain"/>
    <property type="match status" value="1"/>
</dbReference>
<feature type="signal peptide" evidence="2">
    <location>
        <begin position="1"/>
        <end position="29"/>
    </location>
</feature>
<sequence>MQPTISLLRPLLCGLFFAALGGLPAPAAAQSTSSAPNATAAQTSSLWEPAAAPVAARGPVAGAPARWFRLDTTQLAARLALAPAETQPAAPVVLELPHPDGTLHRYAFRQAPVMAPALAARYPRIRTFAGRALDEPAATVRLEWTPTGLHAQLLAADGSISSISGDEAAAAPALYQSRAQAPVVFDCQALLPPGTPPQRPGDTPPAPPAPYGGQLRTLRLAVATTSEFVNKLGGGTVAGTMAEVVKLVNSLNGVYERELALRLQLVANNDKLIFASAATDLFGTSTSPTALLGANAGIVNDLIGAANYDLGHVLGYNSGGYSGVAYVGVVCSASPGPSGKGGGASTASSARYLNEVTLHEIGHQLGSSHTFNGDKGNCSGGNRGANLAYEPGAGNTIMSYDSRCDPDNVGPGIRYFHAASLSAIVPKLTCGVTAANNGNRPPAVQVPAGTFVIPKGTPFALTGAGSDPDNDQLSYSWEQLDLGDASGLAGAATDPSAPPLFRSFTPVGNPTRTFPQLSAVLANATTAEGEFLPLVARPLNFRLTVRDNRGGVAGANLALRVADAGPFRVTAPAAALAAAPGSAYTVAWDVLGTNQEPVNCKSVRILFSSDGGLTFPTVLAAEVPNNGTASVRLPGQPTTQGRIRVEAVDNVFFALSPATITLRGTPVTLPVTLAGFTAEARGAAARLHWRTATELGNAGFAVEVSTDGTAFRRRAWVPGRGQAATYDFDDDQLPTYGAPLVYYRLRQLDSDSTASLSEVRAVAVPAGSATWQLWPNPTREGRVTVAGLPPGQPVQLLDLTGRLLLTTTTPPAGPLLLALPTPLRPGLYLVRSGGQSRRLVVE</sequence>
<dbReference type="Proteomes" id="UP000198697">
    <property type="component" value="Unassembled WGS sequence"/>
</dbReference>
<name>A0A1I0GIG6_9BACT</name>
<dbReference type="Gene3D" id="3.40.390.10">
    <property type="entry name" value="Collagenase (Catalytic Domain)"/>
    <property type="match status" value="1"/>
</dbReference>
<keyword evidence="2" id="KW-0732">Signal</keyword>
<evidence type="ECO:0000256" key="2">
    <source>
        <dbReference type="SAM" id="SignalP"/>
    </source>
</evidence>
<dbReference type="Gene3D" id="2.60.40.10">
    <property type="entry name" value="Immunoglobulins"/>
    <property type="match status" value="1"/>
</dbReference>
<accession>A0A1I0GIG6</accession>
<reference evidence="5" key="1">
    <citation type="submission" date="2016-10" db="EMBL/GenBank/DDBJ databases">
        <authorList>
            <person name="Varghese N."/>
            <person name="Submissions S."/>
        </authorList>
    </citation>
    <scope>NUCLEOTIDE SEQUENCE [LARGE SCALE GENOMIC DNA]</scope>
    <source>
        <strain evidence="5">DSM 15310</strain>
    </source>
</reference>
<evidence type="ECO:0000313" key="4">
    <source>
        <dbReference type="EMBL" id="SET70954.1"/>
    </source>
</evidence>
<dbReference type="AlphaFoldDB" id="A0A1I0GIG6"/>
<proteinExistence type="predicted"/>
<gene>
    <name evidence="4" type="ORF">SAMN04487998_2439</name>
</gene>
<dbReference type="STRING" id="82805.SAMN04487998_2439"/>
<dbReference type="RefSeq" id="WP_092771867.1">
    <property type="nucleotide sequence ID" value="NZ_FOHS01000003.1"/>
</dbReference>
<organism evidence="4 5">
    <name type="scientific">Hymenobacter actinosclerus</name>
    <dbReference type="NCBI Taxonomy" id="82805"/>
    <lineage>
        <taxon>Bacteria</taxon>
        <taxon>Pseudomonadati</taxon>
        <taxon>Bacteroidota</taxon>
        <taxon>Cytophagia</taxon>
        <taxon>Cytophagales</taxon>
        <taxon>Hymenobacteraceae</taxon>
        <taxon>Hymenobacter</taxon>
    </lineage>
</organism>
<feature type="chain" id="PRO_5011703884" evidence="2">
    <location>
        <begin position="30"/>
        <end position="842"/>
    </location>
</feature>
<dbReference type="InterPro" id="IPR013783">
    <property type="entry name" value="Ig-like_fold"/>
</dbReference>
<evidence type="ECO:0000256" key="1">
    <source>
        <dbReference type="SAM" id="MobiDB-lite"/>
    </source>
</evidence>
<feature type="compositionally biased region" description="Pro residues" evidence="1">
    <location>
        <begin position="193"/>
        <end position="210"/>
    </location>
</feature>
<dbReference type="GO" id="GO:0006508">
    <property type="term" value="P:proteolysis"/>
    <property type="evidence" value="ECO:0007669"/>
    <property type="project" value="InterPro"/>
</dbReference>
<feature type="region of interest" description="Disordered" evidence="1">
    <location>
        <begin position="191"/>
        <end position="211"/>
    </location>
</feature>
<evidence type="ECO:0000259" key="3">
    <source>
        <dbReference type="PROSITE" id="PS50215"/>
    </source>
</evidence>
<dbReference type="InterPro" id="IPR024079">
    <property type="entry name" value="MetalloPept_cat_dom_sf"/>
</dbReference>
<protein>
    <submittedName>
        <fullName evidence="4">Por secretion system C-terminal sorting domain-containing protein</fullName>
    </submittedName>
</protein>